<evidence type="ECO:0000313" key="4">
    <source>
        <dbReference type="EMBL" id="OUQ33824.1"/>
    </source>
</evidence>
<protein>
    <submittedName>
        <fullName evidence="4">Amidohydrolase</fullName>
    </submittedName>
</protein>
<organism evidence="4 5">
    <name type="scientific">Massilimicrobiota timonensis</name>
    <dbReference type="NCBI Taxonomy" id="1776392"/>
    <lineage>
        <taxon>Bacteria</taxon>
        <taxon>Bacillati</taxon>
        <taxon>Bacillota</taxon>
        <taxon>Erysipelotrichia</taxon>
        <taxon>Erysipelotrichales</taxon>
        <taxon>Erysipelotrichaceae</taxon>
        <taxon>Massilimicrobiota</taxon>
    </lineage>
</organism>
<dbReference type="GO" id="GO:0016810">
    <property type="term" value="F:hydrolase activity, acting on carbon-nitrogen (but not peptide) bonds"/>
    <property type="evidence" value="ECO:0007669"/>
    <property type="project" value="InterPro"/>
</dbReference>
<evidence type="ECO:0000256" key="2">
    <source>
        <dbReference type="SAM" id="Coils"/>
    </source>
</evidence>
<sequence>MRTLIKNVTILTMNEHFDVIEDGQMLIDDENIIEIGKTCIQKYDQCIDGHHGILLPGMINIHTHLGMIPFRGLGDDCPDRLRRFLFPLESKYMTADLVYHSSKYAMAEMLLSGITTFMDMYYFEDEVAKAADEMKMRGFVGETIVDFPSCDSQEAYGGLDYCRWFIPRWKNHPLIVPFIAPHATNTNDLEHLQLAHQLATQYNVPLSLHASELDYEMDYFQKEYHMTPTAFLDHYDLLDQNVILAHCIHINNDDIKLIQKNKSGIAHCLVSNLKAAKGVMPLKELLENGVSVGLGTDGPSSGNTLELFSMLKMIACVHKTVNHDRGAFHAQDILSLATIHGAKALHIDHLVGSLEVGKKADFIIVETDSVNMYPLYDPYSALVYSANPSQVDTVFVNGKCLVRHKELQLEKLSDLKQNLQKASQTFSKKALEYAKEMPDE</sequence>
<keyword evidence="5" id="KW-1185">Reference proteome</keyword>
<dbReference type="PANTHER" id="PTHR43794">
    <property type="entry name" value="AMINOHYDROLASE SSNA-RELATED"/>
    <property type="match status" value="1"/>
</dbReference>
<dbReference type="AlphaFoldDB" id="A0A1Y4SV98"/>
<gene>
    <name evidence="4" type="ORF">B5E75_08940</name>
</gene>
<accession>A0A1Y4SV98</accession>
<dbReference type="Proteomes" id="UP000195305">
    <property type="component" value="Unassembled WGS sequence"/>
</dbReference>
<dbReference type="InterPro" id="IPR011059">
    <property type="entry name" value="Metal-dep_hydrolase_composite"/>
</dbReference>
<dbReference type="SUPFAM" id="SSF51556">
    <property type="entry name" value="Metallo-dependent hydrolases"/>
    <property type="match status" value="1"/>
</dbReference>
<evidence type="ECO:0000256" key="1">
    <source>
        <dbReference type="ARBA" id="ARBA00022801"/>
    </source>
</evidence>
<proteinExistence type="predicted"/>
<dbReference type="CDD" id="cd01298">
    <property type="entry name" value="ATZ_TRZ_like"/>
    <property type="match status" value="1"/>
</dbReference>
<dbReference type="RefSeq" id="WP_087358499.1">
    <property type="nucleotide sequence ID" value="NZ_NFLJ01000024.1"/>
</dbReference>
<comment type="caution">
    <text evidence="4">The sequence shown here is derived from an EMBL/GenBank/DDBJ whole genome shotgun (WGS) entry which is preliminary data.</text>
</comment>
<evidence type="ECO:0000259" key="3">
    <source>
        <dbReference type="Pfam" id="PF01979"/>
    </source>
</evidence>
<dbReference type="EMBL" id="NFLJ01000024">
    <property type="protein sequence ID" value="OUQ33824.1"/>
    <property type="molecule type" value="Genomic_DNA"/>
</dbReference>
<dbReference type="PANTHER" id="PTHR43794:SF11">
    <property type="entry name" value="AMIDOHYDROLASE-RELATED DOMAIN-CONTAINING PROTEIN"/>
    <property type="match status" value="1"/>
</dbReference>
<evidence type="ECO:0000313" key="5">
    <source>
        <dbReference type="Proteomes" id="UP000195305"/>
    </source>
</evidence>
<dbReference type="Gene3D" id="3.20.20.140">
    <property type="entry name" value="Metal-dependent hydrolases"/>
    <property type="match status" value="1"/>
</dbReference>
<dbReference type="SUPFAM" id="SSF51338">
    <property type="entry name" value="Composite domain of metallo-dependent hydrolases"/>
    <property type="match status" value="1"/>
</dbReference>
<dbReference type="OrthoDB" id="9807210at2"/>
<feature type="coiled-coil region" evidence="2">
    <location>
        <begin position="402"/>
        <end position="429"/>
    </location>
</feature>
<dbReference type="Pfam" id="PF01979">
    <property type="entry name" value="Amidohydro_1"/>
    <property type="match status" value="1"/>
</dbReference>
<feature type="domain" description="Amidohydrolase-related" evidence="3">
    <location>
        <begin position="53"/>
        <end position="399"/>
    </location>
</feature>
<name>A0A1Y4SV98_9FIRM</name>
<dbReference type="InterPro" id="IPR006680">
    <property type="entry name" value="Amidohydro-rel"/>
</dbReference>
<keyword evidence="2" id="KW-0175">Coiled coil</keyword>
<keyword evidence="1 4" id="KW-0378">Hydrolase</keyword>
<reference evidence="4 5" key="1">
    <citation type="journal article" date="2018" name="BMC Genomics">
        <title>Whole genome sequencing and function prediction of 133 gut anaerobes isolated from chicken caecum in pure cultures.</title>
        <authorList>
            <person name="Medvecky M."/>
            <person name="Cejkova D."/>
            <person name="Polansky O."/>
            <person name="Karasova D."/>
            <person name="Kubasova T."/>
            <person name="Cizek A."/>
            <person name="Rychlik I."/>
        </authorList>
    </citation>
    <scope>NUCLEOTIDE SEQUENCE [LARGE SCALE GENOMIC DNA]</scope>
    <source>
        <strain evidence="4 5">An13</strain>
    </source>
</reference>
<dbReference type="InterPro" id="IPR032466">
    <property type="entry name" value="Metal_Hydrolase"/>
</dbReference>
<dbReference type="InterPro" id="IPR050287">
    <property type="entry name" value="MTA/SAH_deaminase"/>
</dbReference>
<dbReference type="Gene3D" id="2.30.40.10">
    <property type="entry name" value="Urease, subunit C, domain 1"/>
    <property type="match status" value="1"/>
</dbReference>